<evidence type="ECO:0000313" key="8">
    <source>
        <dbReference type="EMBL" id="OFV67323.1"/>
    </source>
</evidence>
<keyword evidence="2 5" id="KW-0645">Protease</keyword>
<gene>
    <name evidence="8" type="ORF">SCAL_001592</name>
</gene>
<feature type="region of interest" description="Disordered" evidence="6">
    <location>
        <begin position="1"/>
        <end position="26"/>
    </location>
</feature>
<sequence length="791" mass="89363">MEGLPRKKRKAYPKPRKVRSDAERKTFGKKALDESEKIIEDFSKWKSKYGDKIDPKLIFKIEANSPINENDLGRMGLKILGVDYKDAVVVFADDEHLTAFKRMIEEYANEIPPDQENAKHAFIHAFEDIRKIAPGEKIGVRLRKEPLKDEDIAILDIELWHLGREYREQMLSWKDGIDRILKENGGEVTDFYLGRALFIIRAKVPSTLLYDILNLPQVARVDRPPKTTLDLAKIKGISLDEIGEIPSPEDDAPGILIVDSGITSGHPLLKSAIGDAQSYLDGKSPVDENSHGTAVAGVALYGDLREYIKEKKFNPELWIYSARVCDENGEYDKEKLPETQLDEAIKYFVEHYENIRVVNLSIGDPEKIYHPEDYQYRLAAVIDELALEYGDNNILFVVSAGNYEDSRTGVEYLDEETASRYPAYLLDDPNAKVIDPATSALALTVGSLSLEQGSANRWFASPLAGFEEFPSPFTRTGPGVNGMIKPDLVEFGGDLTSEKGSGIVTDPSIGVITTEKNFLTEGLFRVEDGTSFSAAKVSHLAAKLWRELPDATSNLIKALLVASAKIPDIRPPPLDSIDLKGSAKEDQSKLLNIYGYGHPSLDRAFSIQNRVLLIDEREINLDDIVIYEIPVPVEFYRGSGRRTISITLAFDPPTRMTRKQYLGVTMEFHLFRGVDVEQIKQRYAKMETFDTEEEGVPPLLRSNEISLVPGVTLAKKGTVQKRMWLIDRTPDYIDESLKLVVICSGKWMIDEEYKQRYAVVVTMEQRDMIELYNKIKERLRIPERVRIRPLG</sequence>
<evidence type="ECO:0000256" key="2">
    <source>
        <dbReference type="ARBA" id="ARBA00022670"/>
    </source>
</evidence>
<dbReference type="GO" id="GO:0004252">
    <property type="term" value="F:serine-type endopeptidase activity"/>
    <property type="evidence" value="ECO:0007669"/>
    <property type="project" value="UniProtKB-UniRule"/>
</dbReference>
<dbReference type="PANTHER" id="PTHR43806">
    <property type="entry name" value="PEPTIDASE S8"/>
    <property type="match status" value="1"/>
</dbReference>
<evidence type="ECO:0000256" key="6">
    <source>
        <dbReference type="SAM" id="MobiDB-lite"/>
    </source>
</evidence>
<protein>
    <submittedName>
        <fullName evidence="8">Subtilase family protein</fullName>
    </submittedName>
</protein>
<dbReference type="CDD" id="cd04847">
    <property type="entry name" value="Peptidases_S8_Subtilisin_like_2"/>
    <property type="match status" value="1"/>
</dbReference>
<dbReference type="Pfam" id="PF00082">
    <property type="entry name" value="Peptidase_S8"/>
    <property type="match status" value="1"/>
</dbReference>
<name>A0A1F2P7Y3_9EURY</name>
<dbReference type="InterPro" id="IPR000209">
    <property type="entry name" value="Peptidase_S8/S53_dom"/>
</dbReference>
<evidence type="ECO:0000256" key="5">
    <source>
        <dbReference type="PROSITE-ProRule" id="PRU01240"/>
    </source>
</evidence>
<dbReference type="Proteomes" id="UP000186940">
    <property type="component" value="Unassembled WGS sequence"/>
</dbReference>
<comment type="caution">
    <text evidence="8">The sequence shown here is derived from an EMBL/GenBank/DDBJ whole genome shotgun (WGS) entry which is preliminary data.</text>
</comment>
<keyword evidence="3 5" id="KW-0378">Hydrolase</keyword>
<keyword evidence="9" id="KW-1185">Reference proteome</keyword>
<feature type="active site" description="Charge relay system" evidence="5">
    <location>
        <position position="531"/>
    </location>
</feature>
<dbReference type="Gene3D" id="3.40.50.200">
    <property type="entry name" value="Peptidase S8/S53 domain"/>
    <property type="match status" value="1"/>
</dbReference>
<feature type="compositionally biased region" description="Basic residues" evidence="6">
    <location>
        <begin position="1"/>
        <end position="17"/>
    </location>
</feature>
<dbReference type="GO" id="GO:0006508">
    <property type="term" value="P:proteolysis"/>
    <property type="evidence" value="ECO:0007669"/>
    <property type="project" value="UniProtKB-KW"/>
</dbReference>
<dbReference type="EMBL" id="LYOS01000005">
    <property type="protein sequence ID" value="OFV67323.1"/>
    <property type="molecule type" value="Genomic_DNA"/>
</dbReference>
<dbReference type="InterPro" id="IPR036852">
    <property type="entry name" value="Peptidase_S8/S53_dom_sf"/>
</dbReference>
<dbReference type="PATRIC" id="fig|1838285.3.peg.1616"/>
<dbReference type="SUPFAM" id="SSF52743">
    <property type="entry name" value="Subtilisin-like"/>
    <property type="match status" value="1"/>
</dbReference>
<keyword evidence="4 5" id="KW-0720">Serine protease</keyword>
<dbReference type="PRINTS" id="PR00723">
    <property type="entry name" value="SUBTILISIN"/>
</dbReference>
<dbReference type="InterPro" id="IPR050131">
    <property type="entry name" value="Peptidase_S8_subtilisin-like"/>
</dbReference>
<feature type="active site" description="Charge relay system" evidence="5">
    <location>
        <position position="291"/>
    </location>
</feature>
<evidence type="ECO:0000313" key="9">
    <source>
        <dbReference type="Proteomes" id="UP000186940"/>
    </source>
</evidence>
<dbReference type="InterPro" id="IPR034074">
    <property type="entry name" value="Y4bN_pept_dom"/>
</dbReference>
<comment type="similarity">
    <text evidence="1 5">Belongs to the peptidase S8 family.</text>
</comment>
<reference evidence="8" key="1">
    <citation type="submission" date="2016-05" db="EMBL/GenBank/DDBJ databases">
        <title>Microbial consortia oxidize butane by reversing methanogenesis.</title>
        <authorList>
            <person name="Laso-Perez R."/>
            <person name="Richter M."/>
            <person name="Wegener G."/>
            <person name="Musat F."/>
        </authorList>
    </citation>
    <scope>NUCLEOTIDE SEQUENCE [LARGE SCALE GENOMIC DNA]</scope>
    <source>
        <strain evidence="8">BOX2</strain>
    </source>
</reference>
<accession>A0A1F2P7Y3</accession>
<organism evidence="8 9">
    <name type="scientific">Candidatus Syntropharchaeum caldarium</name>
    <dbReference type="NCBI Taxonomy" id="1838285"/>
    <lineage>
        <taxon>Archaea</taxon>
        <taxon>Methanobacteriati</taxon>
        <taxon>Methanobacteriota</taxon>
        <taxon>Stenosarchaea group</taxon>
        <taxon>Methanomicrobia</taxon>
        <taxon>Methanosarcinales</taxon>
        <taxon>ANME-2 cluster</taxon>
        <taxon>Candidatus Syntropharchaeum</taxon>
    </lineage>
</organism>
<feature type="active site" description="Charge relay system" evidence="5">
    <location>
        <position position="259"/>
    </location>
</feature>
<dbReference type="AlphaFoldDB" id="A0A1F2P7Y3"/>
<feature type="domain" description="Peptidase S8/S53" evidence="7">
    <location>
        <begin position="256"/>
        <end position="597"/>
    </location>
</feature>
<evidence type="ECO:0000256" key="1">
    <source>
        <dbReference type="ARBA" id="ARBA00011073"/>
    </source>
</evidence>
<dbReference type="PROSITE" id="PS51892">
    <property type="entry name" value="SUBTILASE"/>
    <property type="match status" value="1"/>
</dbReference>
<dbReference type="STRING" id="1838285.SCAL_001592"/>
<dbReference type="InterPro" id="IPR015500">
    <property type="entry name" value="Peptidase_S8_subtilisin-rel"/>
</dbReference>
<evidence type="ECO:0000259" key="7">
    <source>
        <dbReference type="Pfam" id="PF00082"/>
    </source>
</evidence>
<evidence type="ECO:0000256" key="4">
    <source>
        <dbReference type="ARBA" id="ARBA00022825"/>
    </source>
</evidence>
<dbReference type="PANTHER" id="PTHR43806:SF11">
    <property type="entry name" value="CEREVISIN-RELATED"/>
    <property type="match status" value="1"/>
</dbReference>
<proteinExistence type="inferred from homology"/>
<evidence type="ECO:0000256" key="3">
    <source>
        <dbReference type="ARBA" id="ARBA00022801"/>
    </source>
</evidence>